<name>A0A0F0LXD8_9MICO</name>
<dbReference type="NCBIfam" id="TIGR00843">
    <property type="entry name" value="benE"/>
    <property type="match status" value="1"/>
</dbReference>
<dbReference type="InterPro" id="IPR004711">
    <property type="entry name" value="Benzoate_Transporter"/>
</dbReference>
<reference evidence="2 3" key="1">
    <citation type="submission" date="2015-02" db="EMBL/GenBank/DDBJ databases">
        <title>Draft genome sequences of ten Microbacterium spp. with emphasis on heavy metal contaminated environments.</title>
        <authorList>
            <person name="Corretto E."/>
        </authorList>
    </citation>
    <scope>NUCLEOTIDE SEQUENCE [LARGE SCALE GENOMIC DNA]</scope>
    <source>
        <strain evidence="2 3">DSM 18659</strain>
    </source>
</reference>
<dbReference type="PANTHER" id="PTHR30199">
    <property type="entry name" value="MFS FAMILY TRANSPORTER, PREDICTED SUBSTRATE BENZOATE"/>
    <property type="match status" value="1"/>
</dbReference>
<dbReference type="GO" id="GO:0042925">
    <property type="term" value="F:benzoate transmembrane transporter activity"/>
    <property type="evidence" value="ECO:0007669"/>
    <property type="project" value="InterPro"/>
</dbReference>
<accession>A0A0F0LXD8</accession>
<keyword evidence="3" id="KW-1185">Reference proteome</keyword>
<evidence type="ECO:0000313" key="2">
    <source>
        <dbReference type="EMBL" id="KJL41281.1"/>
    </source>
</evidence>
<comment type="caution">
    <text evidence="2">The sequence shown here is derived from an EMBL/GenBank/DDBJ whole genome shotgun (WGS) entry which is preliminary data.</text>
</comment>
<feature type="transmembrane region" description="Helical" evidence="1">
    <location>
        <begin position="43"/>
        <end position="65"/>
    </location>
</feature>
<keyword evidence="1" id="KW-0472">Membrane</keyword>
<dbReference type="EMBL" id="JYIY01000051">
    <property type="protein sequence ID" value="KJL41281.1"/>
    <property type="molecule type" value="Genomic_DNA"/>
</dbReference>
<feature type="transmembrane region" description="Helical" evidence="1">
    <location>
        <begin position="241"/>
        <end position="265"/>
    </location>
</feature>
<keyword evidence="1" id="KW-0812">Transmembrane</keyword>
<feature type="transmembrane region" description="Helical" evidence="1">
    <location>
        <begin position="286"/>
        <end position="307"/>
    </location>
</feature>
<dbReference type="Proteomes" id="UP000033451">
    <property type="component" value="Unassembled WGS sequence"/>
</dbReference>
<gene>
    <name evidence="2" type="primary">ydcO</name>
    <name evidence="2" type="ORF">RR49_00361</name>
</gene>
<dbReference type="GO" id="GO:0005886">
    <property type="term" value="C:plasma membrane"/>
    <property type="evidence" value="ECO:0007669"/>
    <property type="project" value="TreeGrafter"/>
</dbReference>
<feature type="transmembrane region" description="Helical" evidence="1">
    <location>
        <begin position="71"/>
        <end position="91"/>
    </location>
</feature>
<keyword evidence="1" id="KW-1133">Transmembrane helix</keyword>
<dbReference type="AlphaFoldDB" id="A0A0F0LXD8"/>
<protein>
    <submittedName>
        <fullName evidence="2">Inner membrane protein YdcO</fullName>
    </submittedName>
</protein>
<feature type="transmembrane region" description="Helical" evidence="1">
    <location>
        <begin position="125"/>
        <end position="142"/>
    </location>
</feature>
<feature type="transmembrane region" description="Helical" evidence="1">
    <location>
        <begin position="391"/>
        <end position="413"/>
    </location>
</feature>
<dbReference type="PATRIC" id="fig|400772.4.peg.391"/>
<feature type="transmembrane region" description="Helical" evidence="1">
    <location>
        <begin position="98"/>
        <end position="119"/>
    </location>
</feature>
<feature type="transmembrane region" description="Helical" evidence="1">
    <location>
        <begin position="176"/>
        <end position="194"/>
    </location>
</feature>
<organism evidence="2 3">
    <name type="scientific">Microbacterium ginsengisoli</name>
    <dbReference type="NCBI Taxonomy" id="400772"/>
    <lineage>
        <taxon>Bacteria</taxon>
        <taxon>Bacillati</taxon>
        <taxon>Actinomycetota</taxon>
        <taxon>Actinomycetes</taxon>
        <taxon>Micrococcales</taxon>
        <taxon>Microbacteriaceae</taxon>
        <taxon>Microbacterium</taxon>
    </lineage>
</organism>
<feature type="transmembrane region" description="Helical" evidence="1">
    <location>
        <begin position="319"/>
        <end position="343"/>
    </location>
</feature>
<proteinExistence type="predicted"/>
<dbReference type="PANTHER" id="PTHR30199:SF0">
    <property type="entry name" value="INNER MEMBRANE PROTEIN YDCO"/>
    <property type="match status" value="1"/>
</dbReference>
<feature type="transmembrane region" description="Helical" evidence="1">
    <location>
        <begin position="201"/>
        <end position="221"/>
    </location>
</feature>
<sequence length="418" mass="41856">MAPSAWSGYASAPRYGAPVSEPTAAASSTSLDAPLSRPISAGITASLVGFSSSFAVVLTALHAAGATSDQAASGLLAASFAVGAGTIVLALRYRRPITLAWSTPGAALIAATGAVEGGWSAEIGAFYVVAALILLTALIPALGQAIARIPASLAQAMLGGVLLPLCLAPLSGLVKSPWAVAPVIVVWLIALRFLPRWAVPLAFLAAAIAIGIEVGAAGTAIDPASFLPRVEFTAPTFTTGAIVGLALPLFLVTMASQNVPGTAILRSFGYDLPWRPAMTVTGLGSALTASAGGPAINLAAITAALAASPDAHPDPRRRWYASIATGSTYFVLAAASSFFAVLVVLAPAGLIAAVAGLALFGAFGSAVQQAVADPHDRVPAIVTFLTAASGIAFFGISAAFWALVAGLVVRAALRLGRR</sequence>
<dbReference type="Pfam" id="PF03594">
    <property type="entry name" value="BenE"/>
    <property type="match status" value="1"/>
</dbReference>
<feature type="transmembrane region" description="Helical" evidence="1">
    <location>
        <begin position="350"/>
        <end position="371"/>
    </location>
</feature>
<dbReference type="STRING" id="400772.RR49_00361"/>
<evidence type="ECO:0000313" key="3">
    <source>
        <dbReference type="Proteomes" id="UP000033451"/>
    </source>
</evidence>
<evidence type="ECO:0000256" key="1">
    <source>
        <dbReference type="SAM" id="Phobius"/>
    </source>
</evidence>